<dbReference type="Gene3D" id="1.10.510.10">
    <property type="entry name" value="Transferase(Phosphotransferase) domain 1"/>
    <property type="match status" value="1"/>
</dbReference>
<keyword evidence="1" id="KW-0547">Nucleotide-binding</keyword>
<dbReference type="GO" id="GO:0007166">
    <property type="term" value="P:cell surface receptor signaling pathway"/>
    <property type="evidence" value="ECO:0007669"/>
    <property type="project" value="InterPro"/>
</dbReference>
<evidence type="ECO:0000256" key="2">
    <source>
        <dbReference type="ARBA" id="ARBA00022840"/>
    </source>
</evidence>
<evidence type="ECO:0000313" key="3">
    <source>
        <dbReference type="EMBL" id="KAL0288594.1"/>
    </source>
</evidence>
<keyword evidence="3" id="KW-0418">Kinase</keyword>
<sequence>MEENRLQTILDSQIIEQGDKEEHLAVANLARRCLNMTGRKRPTIREVAMELERIRPRENPSFIESNTQDISFTGTDSFQFPDDGSSWTQNVGFEVNIRC</sequence>
<name>A0AAW2J2D5_9LAMI</name>
<keyword evidence="3" id="KW-0675">Receptor</keyword>
<protein>
    <submittedName>
        <fullName evidence="3">Wall-associated receptor kinase-like 22</fullName>
    </submittedName>
</protein>
<reference evidence="3" key="2">
    <citation type="journal article" date="2024" name="Plant">
        <title>Genomic evolution and insights into agronomic trait innovations of Sesamum species.</title>
        <authorList>
            <person name="Miao H."/>
            <person name="Wang L."/>
            <person name="Qu L."/>
            <person name="Liu H."/>
            <person name="Sun Y."/>
            <person name="Le M."/>
            <person name="Wang Q."/>
            <person name="Wei S."/>
            <person name="Zheng Y."/>
            <person name="Lin W."/>
            <person name="Duan Y."/>
            <person name="Cao H."/>
            <person name="Xiong S."/>
            <person name="Wang X."/>
            <person name="Wei L."/>
            <person name="Li C."/>
            <person name="Ma Q."/>
            <person name="Ju M."/>
            <person name="Zhao R."/>
            <person name="Li G."/>
            <person name="Mu C."/>
            <person name="Tian Q."/>
            <person name="Mei H."/>
            <person name="Zhang T."/>
            <person name="Gao T."/>
            <person name="Zhang H."/>
        </authorList>
    </citation>
    <scope>NUCLEOTIDE SEQUENCE</scope>
    <source>
        <strain evidence="3">G01</strain>
    </source>
</reference>
<dbReference type="EMBL" id="JACGWK010001439">
    <property type="protein sequence ID" value="KAL0288594.1"/>
    <property type="molecule type" value="Genomic_DNA"/>
</dbReference>
<dbReference type="InterPro" id="IPR045274">
    <property type="entry name" value="WAK-like"/>
</dbReference>
<reference evidence="3" key="1">
    <citation type="submission" date="2020-06" db="EMBL/GenBank/DDBJ databases">
        <authorList>
            <person name="Li T."/>
            <person name="Hu X."/>
            <person name="Zhang T."/>
            <person name="Song X."/>
            <person name="Zhang H."/>
            <person name="Dai N."/>
            <person name="Sheng W."/>
            <person name="Hou X."/>
            <person name="Wei L."/>
        </authorList>
    </citation>
    <scope>NUCLEOTIDE SEQUENCE</scope>
    <source>
        <strain evidence="3">G01</strain>
        <tissue evidence="3">Leaf</tissue>
    </source>
</reference>
<dbReference type="GO" id="GO:0005886">
    <property type="term" value="C:plasma membrane"/>
    <property type="evidence" value="ECO:0007669"/>
    <property type="project" value="TreeGrafter"/>
</dbReference>
<evidence type="ECO:0000256" key="1">
    <source>
        <dbReference type="ARBA" id="ARBA00022741"/>
    </source>
</evidence>
<accession>A0AAW2J2D5</accession>
<dbReference type="PANTHER" id="PTHR27005">
    <property type="entry name" value="WALL-ASSOCIATED RECEPTOR KINASE-LIKE 21"/>
    <property type="match status" value="1"/>
</dbReference>
<comment type="caution">
    <text evidence="3">The sequence shown here is derived from an EMBL/GenBank/DDBJ whole genome shotgun (WGS) entry which is preliminary data.</text>
</comment>
<dbReference type="GO" id="GO:0004674">
    <property type="term" value="F:protein serine/threonine kinase activity"/>
    <property type="evidence" value="ECO:0007669"/>
    <property type="project" value="TreeGrafter"/>
</dbReference>
<proteinExistence type="predicted"/>
<organism evidence="3">
    <name type="scientific">Sesamum angustifolium</name>
    <dbReference type="NCBI Taxonomy" id="2727405"/>
    <lineage>
        <taxon>Eukaryota</taxon>
        <taxon>Viridiplantae</taxon>
        <taxon>Streptophyta</taxon>
        <taxon>Embryophyta</taxon>
        <taxon>Tracheophyta</taxon>
        <taxon>Spermatophyta</taxon>
        <taxon>Magnoliopsida</taxon>
        <taxon>eudicotyledons</taxon>
        <taxon>Gunneridae</taxon>
        <taxon>Pentapetalae</taxon>
        <taxon>asterids</taxon>
        <taxon>lamiids</taxon>
        <taxon>Lamiales</taxon>
        <taxon>Pedaliaceae</taxon>
        <taxon>Sesamum</taxon>
    </lineage>
</organism>
<keyword evidence="2" id="KW-0067">ATP-binding</keyword>
<dbReference type="GO" id="GO:0005524">
    <property type="term" value="F:ATP binding"/>
    <property type="evidence" value="ECO:0007669"/>
    <property type="project" value="UniProtKB-KW"/>
</dbReference>
<dbReference type="AlphaFoldDB" id="A0AAW2J2D5"/>
<keyword evidence="3" id="KW-0808">Transferase</keyword>
<dbReference type="PANTHER" id="PTHR27005:SF515">
    <property type="entry name" value="WALL-ASSOCIATED RECEPTOR KINASE-LIKE 10-RELATED"/>
    <property type="match status" value="1"/>
</dbReference>
<gene>
    <name evidence="3" type="ORF">Sangu_2652200</name>
</gene>